<comment type="caution">
    <text evidence="3">The sequence shown here is derived from an EMBL/GenBank/DDBJ whole genome shotgun (WGS) entry which is preliminary data.</text>
</comment>
<evidence type="ECO:0000313" key="4">
    <source>
        <dbReference type="Proteomes" id="UP000886998"/>
    </source>
</evidence>
<sequence length="108" mass="11529">MNAEEKTLPSPSNDQENEGENFSSGKLTRIRSRKITTDSSGTFSASADPERKTGQSQAAVAHRSLAALPLVDWIHFGGGEEGNSGTPPTRLGRRDGVLGGEKKGYLKE</sequence>
<evidence type="ECO:0000256" key="1">
    <source>
        <dbReference type="SAM" id="MobiDB-lite"/>
    </source>
</evidence>
<evidence type="ECO:0000313" key="3">
    <source>
        <dbReference type="EMBL" id="GFY73023.1"/>
    </source>
</evidence>
<feature type="compositionally biased region" description="Basic and acidic residues" evidence="1">
    <location>
        <begin position="92"/>
        <end position="108"/>
    </location>
</feature>
<feature type="region of interest" description="Disordered" evidence="1">
    <location>
        <begin position="1"/>
        <end position="59"/>
    </location>
</feature>
<evidence type="ECO:0000313" key="2">
    <source>
        <dbReference type="EMBL" id="GFY60075.1"/>
    </source>
</evidence>
<protein>
    <submittedName>
        <fullName evidence="3">Uncharacterized protein</fullName>
    </submittedName>
</protein>
<dbReference type="AlphaFoldDB" id="A0A8X7CLN2"/>
<dbReference type="EMBL" id="BMAV01019776">
    <property type="protein sequence ID" value="GFY73023.1"/>
    <property type="molecule type" value="Genomic_DNA"/>
</dbReference>
<feature type="region of interest" description="Disordered" evidence="1">
    <location>
        <begin position="77"/>
        <end position="108"/>
    </location>
</feature>
<accession>A0A8X7CLN2</accession>
<dbReference type="EMBL" id="BMAV01012969">
    <property type="protein sequence ID" value="GFY60075.1"/>
    <property type="molecule type" value="Genomic_DNA"/>
</dbReference>
<organism evidence="3 4">
    <name type="scientific">Trichonephila inaurata madagascariensis</name>
    <dbReference type="NCBI Taxonomy" id="2747483"/>
    <lineage>
        <taxon>Eukaryota</taxon>
        <taxon>Metazoa</taxon>
        <taxon>Ecdysozoa</taxon>
        <taxon>Arthropoda</taxon>
        <taxon>Chelicerata</taxon>
        <taxon>Arachnida</taxon>
        <taxon>Araneae</taxon>
        <taxon>Araneomorphae</taxon>
        <taxon>Entelegynae</taxon>
        <taxon>Araneoidea</taxon>
        <taxon>Nephilidae</taxon>
        <taxon>Trichonephila</taxon>
        <taxon>Trichonephila inaurata</taxon>
    </lineage>
</organism>
<dbReference type="Proteomes" id="UP000886998">
    <property type="component" value="Unassembled WGS sequence"/>
</dbReference>
<name>A0A8X7CLN2_9ARAC</name>
<keyword evidence="4" id="KW-1185">Reference proteome</keyword>
<proteinExistence type="predicted"/>
<gene>
    <name evidence="3" type="ORF">TNIN_308131</name>
    <name evidence="2" type="ORF">TNIN_73721</name>
</gene>
<feature type="compositionally biased region" description="Polar residues" evidence="1">
    <location>
        <begin position="9"/>
        <end position="26"/>
    </location>
</feature>
<reference evidence="3" key="1">
    <citation type="submission" date="2020-08" db="EMBL/GenBank/DDBJ databases">
        <title>Multicomponent nature underlies the extraordinary mechanical properties of spider dragline silk.</title>
        <authorList>
            <person name="Kono N."/>
            <person name="Nakamura H."/>
            <person name="Mori M."/>
            <person name="Yoshida Y."/>
            <person name="Ohtoshi R."/>
            <person name="Malay A.D."/>
            <person name="Moran D.A.P."/>
            <person name="Tomita M."/>
            <person name="Numata K."/>
            <person name="Arakawa K."/>
        </authorList>
    </citation>
    <scope>NUCLEOTIDE SEQUENCE</scope>
</reference>